<dbReference type="InterPro" id="IPR000184">
    <property type="entry name" value="Bac_surfAg_D15"/>
</dbReference>
<dbReference type="InterPro" id="IPR010827">
    <property type="entry name" value="BamA/TamA_POTRA"/>
</dbReference>
<reference evidence="6 7" key="1">
    <citation type="journal article" date="2016" name="Nat. Commun.">
        <title>Thousands of microbial genomes shed light on interconnected biogeochemical processes in an aquifer system.</title>
        <authorList>
            <person name="Anantharaman K."/>
            <person name="Brown C.T."/>
            <person name="Hug L.A."/>
            <person name="Sharon I."/>
            <person name="Castelle C.J."/>
            <person name="Probst A.J."/>
            <person name="Thomas B.C."/>
            <person name="Singh A."/>
            <person name="Wilkins M.J."/>
            <person name="Karaoz U."/>
            <person name="Brodie E.L."/>
            <person name="Williams K.H."/>
            <person name="Hubbard S.S."/>
            <person name="Banfield J.F."/>
        </authorList>
    </citation>
    <scope>NUCLEOTIDE SEQUENCE [LARGE SCALE GENOMIC DNA]</scope>
    <source>
        <strain evidence="7">RIFCSPLOWO2_12_FULL_64_10</strain>
    </source>
</reference>
<dbReference type="InterPro" id="IPR039910">
    <property type="entry name" value="D15-like"/>
</dbReference>
<dbReference type="InterPro" id="IPR034746">
    <property type="entry name" value="POTRA"/>
</dbReference>
<accession>A0A1F6CUV2</accession>
<dbReference type="AlphaFoldDB" id="A0A1F6CUV2"/>
<evidence type="ECO:0000313" key="7">
    <source>
        <dbReference type="Proteomes" id="UP000178606"/>
    </source>
</evidence>
<evidence type="ECO:0000256" key="4">
    <source>
        <dbReference type="ARBA" id="ARBA00023136"/>
    </source>
</evidence>
<dbReference type="EMBL" id="MFKF01000133">
    <property type="protein sequence ID" value="OGG52811.1"/>
    <property type="molecule type" value="Genomic_DNA"/>
</dbReference>
<evidence type="ECO:0000256" key="3">
    <source>
        <dbReference type="ARBA" id="ARBA00022692"/>
    </source>
</evidence>
<dbReference type="PANTHER" id="PTHR12815">
    <property type="entry name" value="SORTING AND ASSEMBLY MACHINERY SAMM50 PROTEIN FAMILY MEMBER"/>
    <property type="match status" value="1"/>
</dbReference>
<dbReference type="Pfam" id="PF07244">
    <property type="entry name" value="POTRA"/>
    <property type="match status" value="1"/>
</dbReference>
<keyword evidence="3" id="KW-0812">Transmembrane</keyword>
<sequence>MKRLSASLLHRIVYPLLASWVIASAPGAQERPPFVVERIEILGNDRTKEEVIIRSMDLRRGDILTPKRLVASQRDLYRTRLFRTVHVSSRPGTSEGKAIVVVYVDEKRFGDISAGGEYSELDGFTLVSDVRYVNLRGEGKKIGVSYDLGERRRGWGGTYADPYLFGSRYSLLIDLHASAFERDLYPDVELALRKSQRLGQPLNPSMRSPAWNGVYKLGRLGGSVGFGRDLGGGYGAIFKYSAEEVDVRWLRKPEASGPYSDEIDDSRGRDALVMVGMEFRKTLQEPLHRRPQAELAASFDYSPVFLGSVSHFARLRVSATEHIPLVAGHVLSLGCKAGSLLWTPPFYERIFLDGEYQLRGFERRAIGPEGGTKMLSVEVVYTVPAGRFGRFYLFGEAANVWVKGQDIKLRDLDGAFGIGVSLLNRVEFSFGFGPRSLIVRTHRLGGISAGV</sequence>
<comment type="subcellular location">
    <subcellularLocation>
        <location evidence="1">Membrane</location>
    </subcellularLocation>
</comment>
<gene>
    <name evidence="6" type="ORF">A3F84_05465</name>
</gene>
<dbReference type="Pfam" id="PF01103">
    <property type="entry name" value="Omp85"/>
    <property type="match status" value="1"/>
</dbReference>
<dbReference type="GO" id="GO:0019867">
    <property type="term" value="C:outer membrane"/>
    <property type="evidence" value="ECO:0007669"/>
    <property type="project" value="InterPro"/>
</dbReference>
<dbReference type="PROSITE" id="PS51779">
    <property type="entry name" value="POTRA"/>
    <property type="match status" value="1"/>
</dbReference>
<protein>
    <recommendedName>
        <fullName evidence="5">POTRA domain-containing protein</fullName>
    </recommendedName>
</protein>
<dbReference type="Gene3D" id="2.40.160.50">
    <property type="entry name" value="membrane protein fhac: a member of the omp85/tpsb transporter family"/>
    <property type="match status" value="1"/>
</dbReference>
<evidence type="ECO:0000256" key="1">
    <source>
        <dbReference type="ARBA" id="ARBA00004370"/>
    </source>
</evidence>
<evidence type="ECO:0000313" key="6">
    <source>
        <dbReference type="EMBL" id="OGG52811.1"/>
    </source>
</evidence>
<name>A0A1F6CUV2_HANXR</name>
<keyword evidence="4" id="KW-0472">Membrane</keyword>
<dbReference type="Proteomes" id="UP000178606">
    <property type="component" value="Unassembled WGS sequence"/>
</dbReference>
<dbReference type="Gene3D" id="3.10.20.310">
    <property type="entry name" value="membrane protein fhac"/>
    <property type="match status" value="1"/>
</dbReference>
<comment type="caution">
    <text evidence="6">The sequence shown here is derived from an EMBL/GenBank/DDBJ whole genome shotgun (WGS) entry which is preliminary data.</text>
</comment>
<evidence type="ECO:0000256" key="2">
    <source>
        <dbReference type="ARBA" id="ARBA00022452"/>
    </source>
</evidence>
<feature type="domain" description="POTRA" evidence="5">
    <location>
        <begin position="34"/>
        <end position="107"/>
    </location>
</feature>
<keyword evidence="2" id="KW-1134">Transmembrane beta strand</keyword>
<dbReference type="PANTHER" id="PTHR12815:SF18">
    <property type="entry name" value="SORTING AND ASSEMBLY MACHINERY COMPONENT 50 HOMOLOG"/>
    <property type="match status" value="1"/>
</dbReference>
<organism evidence="6 7">
    <name type="scientific">Handelsmanbacteria sp. (strain RIFCSPLOWO2_12_FULL_64_10)</name>
    <dbReference type="NCBI Taxonomy" id="1817868"/>
    <lineage>
        <taxon>Bacteria</taxon>
        <taxon>Candidatus Handelsmaniibacteriota</taxon>
    </lineage>
</organism>
<evidence type="ECO:0000259" key="5">
    <source>
        <dbReference type="PROSITE" id="PS51779"/>
    </source>
</evidence>
<proteinExistence type="predicted"/>